<organism evidence="1 2">
    <name type="scientific">Tenacibaculum piscium</name>
    <dbReference type="NCBI Taxonomy" id="1458515"/>
    <lineage>
        <taxon>Bacteria</taxon>
        <taxon>Pseudomonadati</taxon>
        <taxon>Bacteroidota</taxon>
        <taxon>Flavobacteriia</taxon>
        <taxon>Flavobacteriales</taxon>
        <taxon>Flavobacteriaceae</taxon>
        <taxon>Tenacibaculum</taxon>
    </lineage>
</organism>
<dbReference type="AlphaFoldDB" id="A0A2H1YHK3"/>
<sequence length="103" mass="12314">MKKEVQRLLSLTPSQYNRMVFNIWFEWCNQKTTTSKELQKALICKPLFNWWQKELLNLEALFLKEIAPFYKIVSKDVAQDIYDSYTSEIFKKLSKSTIKKANL</sequence>
<evidence type="ECO:0000313" key="1">
    <source>
        <dbReference type="EMBL" id="SOS74871.1"/>
    </source>
</evidence>
<dbReference type="Proteomes" id="UP000234211">
    <property type="component" value="Unassembled WGS sequence"/>
</dbReference>
<keyword evidence="2" id="KW-1185">Reference proteome</keyword>
<dbReference type="RefSeq" id="WP_101917424.1">
    <property type="nucleotide sequence ID" value="NZ_JAJGWT010000012.1"/>
</dbReference>
<dbReference type="OrthoDB" id="1448663at2"/>
<evidence type="ECO:0000313" key="2">
    <source>
        <dbReference type="Proteomes" id="UP000234211"/>
    </source>
</evidence>
<accession>A0A2H1YHK3</accession>
<name>A0A2H1YHK3_9FLAO</name>
<gene>
    <name evidence="1" type="ORF">TNO020_40090</name>
</gene>
<protein>
    <submittedName>
        <fullName evidence="1">Uncharacterized protein</fullName>
    </submittedName>
</protein>
<reference evidence="2" key="1">
    <citation type="submission" date="2017-11" db="EMBL/GenBank/DDBJ databases">
        <authorList>
            <person name="Duchaud E."/>
        </authorList>
    </citation>
    <scope>NUCLEOTIDE SEQUENCE [LARGE SCALE GENOMIC DNA]</scope>
    <source>
        <strain evidence="2">Tenacibaculum sp. TNO020</strain>
    </source>
</reference>
<dbReference type="EMBL" id="OENF01000034">
    <property type="protein sequence ID" value="SOS74871.1"/>
    <property type="molecule type" value="Genomic_DNA"/>
</dbReference>
<proteinExistence type="predicted"/>